<evidence type="ECO:0000256" key="1">
    <source>
        <dbReference type="SAM" id="SignalP"/>
    </source>
</evidence>
<gene>
    <name evidence="2" type="ORF">DPBNPPHM_01279</name>
</gene>
<dbReference type="AlphaFoldDB" id="A0A5S9Q6E8"/>
<keyword evidence="1" id="KW-0732">Signal</keyword>
<dbReference type="OrthoDB" id="5649068at2"/>
<proteinExistence type="predicted"/>
<accession>A0A5S9Q6E8</accession>
<name>A0A5S9Q6E8_9GAMM</name>
<dbReference type="Proteomes" id="UP000434580">
    <property type="component" value="Unassembled WGS sequence"/>
</dbReference>
<dbReference type="EMBL" id="CACSII010000016">
    <property type="protein sequence ID" value="CAA0109359.1"/>
    <property type="molecule type" value="Genomic_DNA"/>
</dbReference>
<evidence type="ECO:0000313" key="2">
    <source>
        <dbReference type="EMBL" id="CAA0109359.1"/>
    </source>
</evidence>
<protein>
    <submittedName>
        <fullName evidence="2">Uncharacterized protein</fullName>
    </submittedName>
</protein>
<reference evidence="2 3" key="1">
    <citation type="submission" date="2019-11" db="EMBL/GenBank/DDBJ databases">
        <authorList>
            <person name="Holert J."/>
        </authorList>
    </citation>
    <scope>NUCLEOTIDE SEQUENCE [LARGE SCALE GENOMIC DNA]</scope>
    <source>
        <strain evidence="2">BC5_2</strain>
    </source>
</reference>
<evidence type="ECO:0000313" key="3">
    <source>
        <dbReference type="Proteomes" id="UP000434580"/>
    </source>
</evidence>
<feature type="signal peptide" evidence="1">
    <location>
        <begin position="1"/>
        <end position="25"/>
    </location>
</feature>
<organism evidence="2 3">
    <name type="scientific">BD1-7 clade bacterium</name>
    <dbReference type="NCBI Taxonomy" id="2029982"/>
    <lineage>
        <taxon>Bacteria</taxon>
        <taxon>Pseudomonadati</taxon>
        <taxon>Pseudomonadota</taxon>
        <taxon>Gammaproteobacteria</taxon>
        <taxon>Cellvibrionales</taxon>
        <taxon>Spongiibacteraceae</taxon>
        <taxon>BD1-7 clade</taxon>
    </lineage>
</organism>
<feature type="chain" id="PRO_5030138101" evidence="1">
    <location>
        <begin position="26"/>
        <end position="120"/>
    </location>
</feature>
<sequence length="120" mass="13308">MIQHLSRFTASLALLAFATHLYANAAQNFLMSLPEDKRKTVIAGAINSGALTDCTQIDKLYFDGLDENNNAHWFASCGENNNYRIYFRDDATGTSRIDTCGTIIPHGIACKWDDEVASEE</sequence>